<keyword evidence="11" id="KW-0479">Metal-binding</keyword>
<evidence type="ECO:0000256" key="5">
    <source>
        <dbReference type="ARBA" id="ARBA00006253"/>
    </source>
</evidence>
<feature type="compositionally biased region" description="Basic and acidic residues" evidence="16">
    <location>
        <begin position="52"/>
        <end position="66"/>
    </location>
</feature>
<dbReference type="SUPFAM" id="SSF63380">
    <property type="entry name" value="Riboflavin synthase domain-like"/>
    <property type="match status" value="1"/>
</dbReference>
<dbReference type="PRINTS" id="PR00407">
    <property type="entry name" value="EUMOPTERIN"/>
</dbReference>
<feature type="region of interest" description="Disordered" evidence="16">
    <location>
        <begin position="1"/>
        <end position="67"/>
    </location>
</feature>
<dbReference type="GO" id="GO:0006790">
    <property type="term" value="P:sulfur compound metabolic process"/>
    <property type="evidence" value="ECO:0007669"/>
    <property type="project" value="TreeGrafter"/>
</dbReference>
<dbReference type="InterPro" id="IPR000572">
    <property type="entry name" value="OxRdtase_Mopterin-bd_dom"/>
</dbReference>
<keyword evidence="12" id="KW-0274">FAD</keyword>
<comment type="catalytic activity">
    <reaction evidence="15">
        <text>nitrite + NADP(+) + H2O = nitrate + NADPH + H(+)</text>
        <dbReference type="Rhea" id="RHEA:19061"/>
        <dbReference type="ChEBI" id="CHEBI:15377"/>
        <dbReference type="ChEBI" id="CHEBI:15378"/>
        <dbReference type="ChEBI" id="CHEBI:16301"/>
        <dbReference type="ChEBI" id="CHEBI:17632"/>
        <dbReference type="ChEBI" id="CHEBI:57783"/>
        <dbReference type="ChEBI" id="CHEBI:58349"/>
        <dbReference type="EC" id="1.7.1.3"/>
    </reaction>
</comment>
<dbReference type="GO" id="GO:0042128">
    <property type="term" value="P:nitrate assimilation"/>
    <property type="evidence" value="ECO:0007669"/>
    <property type="project" value="UniProtKB-KW"/>
</dbReference>
<dbReference type="InterPro" id="IPR017927">
    <property type="entry name" value="FAD-bd_FR_type"/>
</dbReference>
<dbReference type="InterPro" id="IPR039261">
    <property type="entry name" value="FNR_nucleotide-bd"/>
</dbReference>
<keyword evidence="14" id="KW-0534">Nitrate assimilation</keyword>
<dbReference type="Pfam" id="PF03404">
    <property type="entry name" value="Mo-co_dimer"/>
    <property type="match status" value="1"/>
</dbReference>
<dbReference type="SMART" id="SM01117">
    <property type="entry name" value="Cyt-b5"/>
    <property type="match status" value="1"/>
</dbReference>
<dbReference type="Pfam" id="PF00173">
    <property type="entry name" value="Cyt-b5"/>
    <property type="match status" value="1"/>
</dbReference>
<dbReference type="GO" id="GO:0050464">
    <property type="term" value="F:nitrate reductase (NADPH) activity"/>
    <property type="evidence" value="ECO:0007669"/>
    <property type="project" value="UniProtKB-EC"/>
</dbReference>
<dbReference type="PANTHER" id="PTHR19372">
    <property type="entry name" value="SULFITE REDUCTASE"/>
    <property type="match status" value="1"/>
</dbReference>
<dbReference type="InterPro" id="IPR005066">
    <property type="entry name" value="MoCF_OxRdtse_dimer"/>
</dbReference>
<keyword evidence="10" id="KW-0285">Flavoprotein</keyword>
<dbReference type="AlphaFoldDB" id="A0AAJ0DF92"/>
<evidence type="ECO:0000256" key="3">
    <source>
        <dbReference type="ARBA" id="ARBA00001974"/>
    </source>
</evidence>
<organism evidence="19 20">
    <name type="scientific">Extremus antarcticus</name>
    <dbReference type="NCBI Taxonomy" id="702011"/>
    <lineage>
        <taxon>Eukaryota</taxon>
        <taxon>Fungi</taxon>
        <taxon>Dikarya</taxon>
        <taxon>Ascomycota</taxon>
        <taxon>Pezizomycotina</taxon>
        <taxon>Dothideomycetes</taxon>
        <taxon>Dothideomycetidae</taxon>
        <taxon>Mycosphaerellales</taxon>
        <taxon>Extremaceae</taxon>
        <taxon>Extremus</taxon>
    </lineage>
</organism>
<dbReference type="InterPro" id="IPR001433">
    <property type="entry name" value="OxRdtase_FAD/NAD-bd"/>
</dbReference>
<feature type="domain" description="FAD-binding FR-type" evidence="18">
    <location>
        <begin position="770"/>
        <end position="895"/>
    </location>
</feature>
<dbReference type="SUPFAM" id="SSF55856">
    <property type="entry name" value="Cytochrome b5-like heme/steroid binding domain"/>
    <property type="match status" value="1"/>
</dbReference>
<keyword evidence="9" id="KW-0500">Molybdenum</keyword>
<dbReference type="SUPFAM" id="SSF52343">
    <property type="entry name" value="Ferredoxin reductase-like, C-terminal NADP-linked domain"/>
    <property type="match status" value="1"/>
</dbReference>
<dbReference type="Gene3D" id="2.40.30.10">
    <property type="entry name" value="Translation factors"/>
    <property type="match status" value="1"/>
</dbReference>
<dbReference type="PRINTS" id="PR00406">
    <property type="entry name" value="CYTB5RDTASE"/>
</dbReference>
<comment type="function">
    <text evidence="4">Nitrate reductase is a key enzyme involved in the first step of nitrate assimilation in plants, fungi and bacteria.</text>
</comment>
<reference evidence="19" key="1">
    <citation type="submission" date="2023-04" db="EMBL/GenBank/DDBJ databases">
        <title>Black Yeasts Isolated from many extreme environments.</title>
        <authorList>
            <person name="Coleine C."/>
            <person name="Stajich J.E."/>
            <person name="Selbmann L."/>
        </authorList>
    </citation>
    <scope>NUCLEOTIDE SEQUENCE</scope>
    <source>
        <strain evidence="19">CCFEE 5312</strain>
    </source>
</reference>
<dbReference type="InterPro" id="IPR017938">
    <property type="entry name" value="Riboflavin_synthase-like_b-brl"/>
</dbReference>
<dbReference type="GO" id="GO:0008482">
    <property type="term" value="F:sulfite oxidase activity"/>
    <property type="evidence" value="ECO:0007669"/>
    <property type="project" value="TreeGrafter"/>
</dbReference>
<feature type="compositionally biased region" description="Basic and acidic residues" evidence="16">
    <location>
        <begin position="138"/>
        <end position="153"/>
    </location>
</feature>
<dbReference type="InterPro" id="IPR036374">
    <property type="entry name" value="OxRdtase_Mopterin-bd_sf"/>
</dbReference>
<dbReference type="InterPro" id="IPR036400">
    <property type="entry name" value="Cyt_B5-like_heme/steroid_sf"/>
</dbReference>
<dbReference type="Pfam" id="PF00175">
    <property type="entry name" value="NAD_binding_1"/>
    <property type="match status" value="1"/>
</dbReference>
<dbReference type="InterPro" id="IPR008333">
    <property type="entry name" value="Cbr1-like_FAD-bd_dom"/>
</dbReference>
<comment type="caution">
    <text evidence="19">The sequence shown here is derived from an EMBL/GenBank/DDBJ whole genome shotgun (WGS) entry which is preliminary data.</text>
</comment>
<dbReference type="EC" id="1.7.1.3" evidence="7"/>
<evidence type="ECO:0000256" key="6">
    <source>
        <dbReference type="ARBA" id="ARBA00011738"/>
    </source>
</evidence>
<keyword evidence="20" id="KW-1185">Reference proteome</keyword>
<evidence type="ECO:0000256" key="4">
    <source>
        <dbReference type="ARBA" id="ARBA00003838"/>
    </source>
</evidence>
<name>A0AAJ0DF92_9PEZI</name>
<dbReference type="PROSITE" id="PS50255">
    <property type="entry name" value="CYTOCHROME_B5_2"/>
    <property type="match status" value="1"/>
</dbReference>
<evidence type="ECO:0000256" key="14">
    <source>
        <dbReference type="ARBA" id="ARBA00023063"/>
    </source>
</evidence>
<evidence type="ECO:0000259" key="18">
    <source>
        <dbReference type="PROSITE" id="PS51384"/>
    </source>
</evidence>
<dbReference type="PROSITE" id="PS51384">
    <property type="entry name" value="FAD_FR"/>
    <property type="match status" value="1"/>
</dbReference>
<dbReference type="Proteomes" id="UP001271007">
    <property type="component" value="Unassembled WGS sequence"/>
</dbReference>
<dbReference type="InterPro" id="IPR014756">
    <property type="entry name" value="Ig_E-set"/>
</dbReference>
<evidence type="ECO:0000256" key="11">
    <source>
        <dbReference type="ARBA" id="ARBA00022723"/>
    </source>
</evidence>
<feature type="compositionally biased region" description="Basic and acidic residues" evidence="16">
    <location>
        <begin position="173"/>
        <end position="183"/>
    </location>
</feature>
<dbReference type="EMBL" id="JAWDJX010000043">
    <property type="protein sequence ID" value="KAK3049073.1"/>
    <property type="molecule type" value="Genomic_DNA"/>
</dbReference>
<evidence type="ECO:0000313" key="20">
    <source>
        <dbReference type="Proteomes" id="UP001271007"/>
    </source>
</evidence>
<dbReference type="CDD" id="cd06183">
    <property type="entry name" value="cyt_b5_reduct_like"/>
    <property type="match status" value="1"/>
</dbReference>
<comment type="cofactor">
    <cofactor evidence="1">
        <name>Mo-molybdopterin</name>
        <dbReference type="ChEBI" id="CHEBI:71302"/>
    </cofactor>
</comment>
<dbReference type="Pfam" id="PF00174">
    <property type="entry name" value="Oxidored_molyb"/>
    <property type="match status" value="1"/>
</dbReference>
<dbReference type="PANTHER" id="PTHR19372:SF7">
    <property type="entry name" value="SULFITE OXIDASE, MITOCHONDRIAL"/>
    <property type="match status" value="1"/>
</dbReference>
<proteinExistence type="inferred from homology"/>
<dbReference type="GO" id="GO:0030151">
    <property type="term" value="F:molybdenum ion binding"/>
    <property type="evidence" value="ECO:0007669"/>
    <property type="project" value="InterPro"/>
</dbReference>
<feature type="compositionally biased region" description="Basic and acidic residues" evidence="16">
    <location>
        <begin position="1"/>
        <end position="36"/>
    </location>
</feature>
<feature type="domain" description="Cytochrome b5 heme-binding" evidence="17">
    <location>
        <begin position="662"/>
        <end position="740"/>
    </location>
</feature>
<dbReference type="GO" id="GO:0020037">
    <property type="term" value="F:heme binding"/>
    <property type="evidence" value="ECO:0007669"/>
    <property type="project" value="TreeGrafter"/>
</dbReference>
<dbReference type="Gene3D" id="3.90.420.10">
    <property type="entry name" value="Oxidoreductase, molybdopterin-binding domain"/>
    <property type="match status" value="1"/>
</dbReference>
<sequence>MAPSRTREASEVTTHDDPASDPNKIEYEPDWKRTGHDQYPGYNIRQGRRPGHTGDSERDATGRENVDVQAAWKEYQRTKQRVEEGHLVNWQDAISSQKDLALFHSEGRPLGWRYVLDFTEDDIKYQQDWPANVKCREEERLQEEKEEKQKQNGDDQDDEDGEEQDQGEQQEQEDNRGEDQKLRDMYSPQETALLRAIEHEKEYMSSLKTNDGSGHANVQHTTDITIDEADQYTPDNWAPRSAELIRLTGKHPLNCEAPISRLFECGFITPNHLHYVRSHGAVPRLLWEYHTLEVHCCGSSKTFSMDEIKQNFDALNIPVFMGCDNGRRKELNLMKRTTGFNWGPGAVGCAYWKGPLLRDILMAAGVPERMPDQDSKKYYVHLQGADNPGAALYETSVSFDYVMDPLNDVLLVYEMNDVALPPDHGYPIRVIIPGYVGGRNVKWLQKVWVSDKENDSYYHIWDNRNVPSFVTSLEGDIANATFHHPDTALYEQYLNSIITVPQQSENIALQDVQKGKEYRIKGFAFNGCGDQVKKIEVTLDEGKTWLYCIRTFPDAPIRHGTKFWTWCFWHVDVDIGDLIAAPSVRVRAWDVKMLSQPETMTWNILGSMNNVQYVVKPEMVNDESPHILFRHPVEPGNGTGGWMKASAENQIADAEKQTDAPDKRFTREDVEKHDKKDDCWIVVDNQVYDATSVLSWHPGGAAPVMMHAGAVHYDTTEEFASLHDDYAYQKLHECILGVLDDKAKTHIDETRQAKEASSAEVPSDQALQKHRWVPAVLKEREWISHDTAEYKFTLPHGVSYLGLGTCQHIDFGFHLRDRMLIRPYTPTKPVFPRDSRVDAGDDAELHDGCATFQLTVKTYFPDEEQPGGAFSNILATMPIGQTVEMRGPMGDVIYHGRSNFSVQGEERSFKRVSLVLGGTGLTPGYALIARACLDPNDPTELRVIDANKSEADILFREELTHLEDVSNGRLKVAHVLSEPSDEWQGLKGYVTKEIMQEHLFPPGEENLVLLCGPPTMIEKAVVPGLEEWGYDHHKNMYGL</sequence>
<dbReference type="SUPFAM" id="SSF81296">
    <property type="entry name" value="E set domains"/>
    <property type="match status" value="1"/>
</dbReference>
<evidence type="ECO:0000256" key="2">
    <source>
        <dbReference type="ARBA" id="ARBA00001971"/>
    </source>
</evidence>
<gene>
    <name evidence="19" type="ORF">LTR09_009727</name>
</gene>
<protein>
    <recommendedName>
        <fullName evidence="8">Nitrate reductase [NADPH]</fullName>
        <ecNumber evidence="7">1.7.1.3</ecNumber>
    </recommendedName>
</protein>
<dbReference type="Gene3D" id="2.60.40.650">
    <property type="match status" value="1"/>
</dbReference>
<comment type="similarity">
    <text evidence="5">Belongs to the nitrate reductase family.</text>
</comment>
<dbReference type="Gene3D" id="3.10.120.10">
    <property type="entry name" value="Cytochrome b5-like heme/steroid binding domain"/>
    <property type="match status" value="1"/>
</dbReference>
<feature type="compositionally biased region" description="Acidic residues" evidence="16">
    <location>
        <begin position="154"/>
        <end position="172"/>
    </location>
</feature>
<evidence type="ECO:0000313" key="19">
    <source>
        <dbReference type="EMBL" id="KAK3049073.1"/>
    </source>
</evidence>
<evidence type="ECO:0000256" key="16">
    <source>
        <dbReference type="SAM" id="MobiDB-lite"/>
    </source>
</evidence>
<comment type="subunit">
    <text evidence="6">Homodimer.</text>
</comment>
<dbReference type="GO" id="GO:0043546">
    <property type="term" value="F:molybdopterin cofactor binding"/>
    <property type="evidence" value="ECO:0007669"/>
    <property type="project" value="TreeGrafter"/>
</dbReference>
<comment type="cofactor">
    <cofactor evidence="3">
        <name>FAD</name>
        <dbReference type="ChEBI" id="CHEBI:57692"/>
    </cofactor>
</comment>
<evidence type="ECO:0000256" key="8">
    <source>
        <dbReference type="ARBA" id="ARBA00015499"/>
    </source>
</evidence>
<evidence type="ECO:0000256" key="9">
    <source>
        <dbReference type="ARBA" id="ARBA00022505"/>
    </source>
</evidence>
<feature type="region of interest" description="Disordered" evidence="16">
    <location>
        <begin position="138"/>
        <end position="183"/>
    </location>
</feature>
<evidence type="ECO:0000256" key="7">
    <source>
        <dbReference type="ARBA" id="ARBA00012673"/>
    </source>
</evidence>
<evidence type="ECO:0000256" key="1">
    <source>
        <dbReference type="ARBA" id="ARBA00001924"/>
    </source>
</evidence>
<evidence type="ECO:0000256" key="12">
    <source>
        <dbReference type="ARBA" id="ARBA00022827"/>
    </source>
</evidence>
<dbReference type="InterPro" id="IPR008335">
    <property type="entry name" value="Mopterin_OxRdtase_euk"/>
</dbReference>
<dbReference type="Gene3D" id="3.40.50.80">
    <property type="entry name" value="Nucleotide-binding domain of ferredoxin-NADP reductase (FNR) module"/>
    <property type="match status" value="1"/>
</dbReference>
<comment type="cofactor">
    <cofactor evidence="2">
        <name>heme</name>
        <dbReference type="ChEBI" id="CHEBI:30413"/>
    </cofactor>
</comment>
<dbReference type="SUPFAM" id="SSF56524">
    <property type="entry name" value="Oxidoreductase molybdopterin-binding domain"/>
    <property type="match status" value="1"/>
</dbReference>
<dbReference type="Pfam" id="PF00970">
    <property type="entry name" value="FAD_binding_6"/>
    <property type="match status" value="2"/>
</dbReference>
<evidence type="ECO:0000259" key="17">
    <source>
        <dbReference type="PROSITE" id="PS50255"/>
    </source>
</evidence>
<evidence type="ECO:0000256" key="13">
    <source>
        <dbReference type="ARBA" id="ARBA00023002"/>
    </source>
</evidence>
<accession>A0AAJ0DF92</accession>
<keyword evidence="13" id="KW-0560">Oxidoreductase</keyword>
<evidence type="ECO:0000256" key="15">
    <source>
        <dbReference type="ARBA" id="ARBA00049155"/>
    </source>
</evidence>
<dbReference type="InterPro" id="IPR001199">
    <property type="entry name" value="Cyt_B5-like_heme/steroid-bd"/>
</dbReference>
<evidence type="ECO:0000256" key="10">
    <source>
        <dbReference type="ARBA" id="ARBA00022630"/>
    </source>
</evidence>